<evidence type="ECO:0000256" key="2">
    <source>
        <dbReference type="ARBA" id="ARBA00006991"/>
    </source>
</evidence>
<dbReference type="PROSITE" id="PS51915">
    <property type="entry name" value="ZAD"/>
    <property type="match status" value="1"/>
</dbReference>
<evidence type="ECO:0000313" key="13">
    <source>
        <dbReference type="EnsemblMetazoa" id="SCAU001061-PA"/>
    </source>
</evidence>
<dbReference type="Gene3D" id="3.40.1800.20">
    <property type="match status" value="1"/>
</dbReference>
<sequence>MTNSVMDMDIGKICRCCLSLNNTPLLSIYSDSSGGCVANMLETITNIKHEKDDNMPEKICLSCISEINRCYVFKVKCESSDNTLRQLLPGASKASYTYHTQQKSVATVAVQTISDGQYTNVGIQTDSNETILKCVSVQTVEMSEGIFSPGLGKEHDQSPSENSLLREIIRNSTSPTAHTAKKKRVDHKGFDHFAYLEDEQTENEETYIVVEAMNNESNSSEAHGFSFQKTDDRTTDTTDEKSNVHSSNHFEYYDEIDDDSYESRDRKPYTIFEAEDNVIEENIIESDQSKANDVVVDREMEEESLRELDKRQQIHLKPKKAAVVKQQHKCSMCIMTFVSLKVLRRHIASRHSTPNTKIQNADTTVKVQNTTTMHVVEPTPIINDQFDLTMENVPKPRLLPRNRNSHKLNKEVFTNKFKYYCEYCQAGFAQRKTLSYHMKQNCMTKSFKCNQCERIFISQENLDTHRATHNNHTCLECHKICNSIEDLSEHMINIHKRNARNQCHVCKKVFTMKASLMDHLRIHSGEKPFLCTVCGKSFRQNSNLRQHLLRHQNEKKFKCDMCSNSYVTKAELFSHKRTHTKETPFHCDVCLTSFTSSSSLQKHKRKHTGERPYSCEFCPMRFAALNVLKNHRRTHTGEKPYKCELCDKSFTQKGDCLLHQRTHEYGELRCFCGSKFSKVNNLRQHIKNKHPNMTDEKLGQINDAMRTQCDEDVEELHITLLEEEDADMTGTTSHFVTISGIDENKMDRLSNNNEDSNEEFEYEKGTPGTFSPTKRLTRGQKNCL</sequence>
<feature type="domain" description="C2H2-type" evidence="11">
    <location>
        <begin position="585"/>
        <end position="612"/>
    </location>
</feature>
<dbReference type="SMART" id="SM00355">
    <property type="entry name" value="ZnF_C2H2"/>
    <property type="match status" value="11"/>
</dbReference>
<feature type="domain" description="C2H2-type" evidence="11">
    <location>
        <begin position="557"/>
        <end position="584"/>
    </location>
</feature>
<dbReference type="InterPro" id="IPR013087">
    <property type="entry name" value="Znf_C2H2_type"/>
</dbReference>
<dbReference type="PANTHER" id="PTHR24381:SF393">
    <property type="entry name" value="CHROMATIN-LINKED ADAPTOR FOR MSL PROTEINS, ISOFORM B"/>
    <property type="match status" value="1"/>
</dbReference>
<dbReference type="PANTHER" id="PTHR24381">
    <property type="entry name" value="ZINC FINGER PROTEIN"/>
    <property type="match status" value="1"/>
</dbReference>
<evidence type="ECO:0000256" key="1">
    <source>
        <dbReference type="ARBA" id="ARBA00004123"/>
    </source>
</evidence>
<evidence type="ECO:0008006" key="15">
    <source>
        <dbReference type="Google" id="ProtNLM"/>
    </source>
</evidence>
<evidence type="ECO:0000259" key="12">
    <source>
        <dbReference type="PROSITE" id="PS51915"/>
    </source>
</evidence>
<feature type="compositionally biased region" description="Basic and acidic residues" evidence="10">
    <location>
        <begin position="229"/>
        <end position="243"/>
    </location>
</feature>
<dbReference type="PROSITE" id="PS00028">
    <property type="entry name" value="ZINC_FINGER_C2H2_1"/>
    <property type="match status" value="8"/>
</dbReference>
<keyword evidence="14" id="KW-1185">Reference proteome</keyword>
<reference evidence="13" key="1">
    <citation type="submission" date="2020-05" db="UniProtKB">
        <authorList>
            <consortium name="EnsemblMetazoa"/>
        </authorList>
    </citation>
    <scope>IDENTIFICATION</scope>
    <source>
        <strain evidence="13">USDA</strain>
    </source>
</reference>
<feature type="region of interest" description="Disordered" evidence="10">
    <location>
        <begin position="746"/>
        <end position="784"/>
    </location>
</feature>
<evidence type="ECO:0000256" key="9">
    <source>
        <dbReference type="PROSITE-ProRule" id="PRU01263"/>
    </source>
</evidence>
<dbReference type="EnsemblMetazoa" id="SCAU001061-RA">
    <property type="protein sequence ID" value="SCAU001061-PA"/>
    <property type="gene ID" value="SCAU001061"/>
</dbReference>
<feature type="region of interest" description="Disordered" evidence="10">
    <location>
        <begin position="217"/>
        <end position="244"/>
    </location>
</feature>
<dbReference type="GO" id="GO:0005634">
    <property type="term" value="C:nucleus"/>
    <property type="evidence" value="ECO:0007669"/>
    <property type="project" value="UniProtKB-SubCell"/>
</dbReference>
<feature type="binding site" evidence="9">
    <location>
        <position position="17"/>
    </location>
    <ligand>
        <name>Zn(2+)</name>
        <dbReference type="ChEBI" id="CHEBI:29105"/>
    </ligand>
</feature>
<dbReference type="Pfam" id="PF12874">
    <property type="entry name" value="zf-met"/>
    <property type="match status" value="1"/>
</dbReference>
<feature type="domain" description="C2H2-type" evidence="11">
    <location>
        <begin position="529"/>
        <end position="556"/>
    </location>
</feature>
<feature type="domain" description="C2H2-type" evidence="11">
    <location>
        <begin position="447"/>
        <end position="474"/>
    </location>
</feature>
<evidence type="ECO:0000256" key="5">
    <source>
        <dbReference type="ARBA" id="ARBA00022771"/>
    </source>
</evidence>
<accession>A0A1I8NQ44</accession>
<dbReference type="InterPro" id="IPR012934">
    <property type="entry name" value="Znf_AD"/>
</dbReference>
<keyword evidence="3 9" id="KW-0479">Metal-binding</keyword>
<comment type="subcellular location">
    <subcellularLocation>
        <location evidence="1">Nucleus</location>
    </subcellularLocation>
</comment>
<feature type="binding site" evidence="9">
    <location>
        <position position="63"/>
    </location>
    <ligand>
        <name>Zn(2+)</name>
        <dbReference type="ChEBI" id="CHEBI:29105"/>
    </ligand>
</feature>
<dbReference type="GO" id="GO:0000981">
    <property type="term" value="F:DNA-binding transcription factor activity, RNA polymerase II-specific"/>
    <property type="evidence" value="ECO:0007669"/>
    <property type="project" value="TreeGrafter"/>
</dbReference>
<dbReference type="SUPFAM" id="SSF57716">
    <property type="entry name" value="Glucocorticoid receptor-like (DNA-binding domain)"/>
    <property type="match status" value="1"/>
</dbReference>
<feature type="domain" description="ZAD" evidence="12">
    <location>
        <begin position="12"/>
        <end position="87"/>
    </location>
</feature>
<evidence type="ECO:0000256" key="10">
    <source>
        <dbReference type="SAM" id="MobiDB-lite"/>
    </source>
</evidence>
<feature type="domain" description="C2H2-type" evidence="11">
    <location>
        <begin position="613"/>
        <end position="640"/>
    </location>
</feature>
<protein>
    <recommendedName>
        <fullName evidence="15">Protein krueppel</fullName>
    </recommendedName>
</protein>
<dbReference type="Proteomes" id="UP000095300">
    <property type="component" value="Unassembled WGS sequence"/>
</dbReference>
<evidence type="ECO:0000256" key="7">
    <source>
        <dbReference type="ARBA" id="ARBA00023242"/>
    </source>
</evidence>
<keyword evidence="5 8" id="KW-0863">Zinc-finger</keyword>
<feature type="binding site" evidence="9">
    <location>
        <position position="14"/>
    </location>
    <ligand>
        <name>Zn(2+)</name>
        <dbReference type="ChEBI" id="CHEBI:29105"/>
    </ligand>
</feature>
<dbReference type="InterPro" id="IPR036236">
    <property type="entry name" value="Znf_C2H2_sf"/>
</dbReference>
<dbReference type="OrthoDB" id="9439903at2759"/>
<gene>
    <name evidence="13" type="primary">106089568</name>
</gene>
<feature type="domain" description="C2H2-type" evidence="11">
    <location>
        <begin position="641"/>
        <end position="663"/>
    </location>
</feature>
<comment type="similarity">
    <text evidence="2">Belongs to the krueppel C2H2-type zinc-finger protein family.</text>
</comment>
<dbReference type="PROSITE" id="PS50157">
    <property type="entry name" value="ZINC_FINGER_C2H2_2"/>
    <property type="match status" value="8"/>
</dbReference>
<organism evidence="13 14">
    <name type="scientific">Stomoxys calcitrans</name>
    <name type="common">Stable fly</name>
    <name type="synonym">Conops calcitrans</name>
    <dbReference type="NCBI Taxonomy" id="35570"/>
    <lineage>
        <taxon>Eukaryota</taxon>
        <taxon>Metazoa</taxon>
        <taxon>Ecdysozoa</taxon>
        <taxon>Arthropoda</taxon>
        <taxon>Hexapoda</taxon>
        <taxon>Insecta</taxon>
        <taxon>Pterygota</taxon>
        <taxon>Neoptera</taxon>
        <taxon>Endopterygota</taxon>
        <taxon>Diptera</taxon>
        <taxon>Brachycera</taxon>
        <taxon>Muscomorpha</taxon>
        <taxon>Muscoidea</taxon>
        <taxon>Muscidae</taxon>
        <taxon>Stomoxys</taxon>
    </lineage>
</organism>
<dbReference type="FunFam" id="3.30.160.60:FF:000624">
    <property type="entry name" value="zinc finger protein 697"/>
    <property type="match status" value="1"/>
</dbReference>
<dbReference type="FunFam" id="3.30.160.60:FF:000744">
    <property type="entry name" value="zinc finger E-box-binding homeobox 1"/>
    <property type="match status" value="1"/>
</dbReference>
<evidence type="ECO:0000259" key="11">
    <source>
        <dbReference type="PROSITE" id="PS50157"/>
    </source>
</evidence>
<feature type="compositionally biased region" description="Polar residues" evidence="10">
    <location>
        <begin position="768"/>
        <end position="784"/>
    </location>
</feature>
<dbReference type="SMART" id="SM00868">
    <property type="entry name" value="zf-AD"/>
    <property type="match status" value="1"/>
</dbReference>
<dbReference type="Pfam" id="PF13912">
    <property type="entry name" value="zf-C2H2_6"/>
    <property type="match status" value="2"/>
</dbReference>
<dbReference type="GO" id="GO:0008270">
    <property type="term" value="F:zinc ion binding"/>
    <property type="evidence" value="ECO:0007669"/>
    <property type="project" value="UniProtKB-UniRule"/>
</dbReference>
<proteinExistence type="inferred from homology"/>
<dbReference type="GO" id="GO:0000977">
    <property type="term" value="F:RNA polymerase II transcription regulatory region sequence-specific DNA binding"/>
    <property type="evidence" value="ECO:0007669"/>
    <property type="project" value="TreeGrafter"/>
</dbReference>
<evidence type="ECO:0000256" key="4">
    <source>
        <dbReference type="ARBA" id="ARBA00022737"/>
    </source>
</evidence>
<feature type="binding site" evidence="9">
    <location>
        <position position="60"/>
    </location>
    <ligand>
        <name>Zn(2+)</name>
        <dbReference type="ChEBI" id="CHEBI:29105"/>
    </ligand>
</feature>
<keyword evidence="6 9" id="KW-0862">Zinc</keyword>
<keyword evidence="4" id="KW-0677">Repeat</keyword>
<evidence type="ECO:0000256" key="6">
    <source>
        <dbReference type="ARBA" id="ARBA00022833"/>
    </source>
</evidence>
<dbReference type="FunFam" id="3.30.160.60:FF:000475">
    <property type="entry name" value="zinc finger protein 32 isoform X1"/>
    <property type="match status" value="1"/>
</dbReference>
<dbReference type="AlphaFoldDB" id="A0A1I8NQ44"/>
<dbReference type="Pfam" id="PF07776">
    <property type="entry name" value="zf-AD"/>
    <property type="match status" value="1"/>
</dbReference>
<dbReference type="VEuPathDB" id="VectorBase:SCAU001061"/>
<feature type="domain" description="C2H2-type" evidence="11">
    <location>
        <begin position="501"/>
        <end position="528"/>
    </location>
</feature>
<feature type="domain" description="C2H2-type" evidence="11">
    <location>
        <begin position="419"/>
        <end position="446"/>
    </location>
</feature>
<dbReference type="Pfam" id="PF00096">
    <property type="entry name" value="zf-C2H2"/>
    <property type="match status" value="4"/>
</dbReference>
<name>A0A1I8NQ44_STOCA</name>
<keyword evidence="7" id="KW-0539">Nucleus</keyword>
<dbReference type="Gene3D" id="3.30.160.60">
    <property type="entry name" value="Classic Zinc Finger"/>
    <property type="match status" value="7"/>
</dbReference>
<evidence type="ECO:0000313" key="14">
    <source>
        <dbReference type="Proteomes" id="UP000095300"/>
    </source>
</evidence>
<dbReference type="FunFam" id="3.30.160.60:FF:000446">
    <property type="entry name" value="Zinc finger protein"/>
    <property type="match status" value="1"/>
</dbReference>
<evidence type="ECO:0000256" key="8">
    <source>
        <dbReference type="PROSITE-ProRule" id="PRU00042"/>
    </source>
</evidence>
<dbReference type="SUPFAM" id="SSF57667">
    <property type="entry name" value="beta-beta-alpha zinc fingers"/>
    <property type="match status" value="5"/>
</dbReference>
<evidence type="ECO:0000256" key="3">
    <source>
        <dbReference type="ARBA" id="ARBA00022723"/>
    </source>
</evidence>